<comment type="subcellular location">
    <subcellularLocation>
        <location evidence="2">Cell membrane</location>
        <topology evidence="2">Single-pass type II membrane protein</topology>
    </subcellularLocation>
    <subcellularLocation>
        <location evidence="12">Membrane</location>
        <topology evidence="12">Single-pass type II membrane protein</topology>
    </subcellularLocation>
</comment>
<dbReference type="InterPro" id="IPR019758">
    <property type="entry name" value="Pept_S26A_signal_pept_1_CS"/>
</dbReference>
<evidence type="ECO:0000256" key="9">
    <source>
        <dbReference type="ARBA" id="ARBA00022989"/>
    </source>
</evidence>
<dbReference type="CDD" id="cd06530">
    <property type="entry name" value="S26_SPase_I"/>
    <property type="match status" value="1"/>
</dbReference>
<keyword evidence="5" id="KW-1003">Cell membrane</keyword>
<dbReference type="PRINTS" id="PR00727">
    <property type="entry name" value="LEADERPTASE"/>
</dbReference>
<organism evidence="13 14">
    <name type="scientific">Fictibacillus phosphorivorans</name>
    <dbReference type="NCBI Taxonomy" id="1221500"/>
    <lineage>
        <taxon>Bacteria</taxon>
        <taxon>Bacillati</taxon>
        <taxon>Bacillota</taxon>
        <taxon>Bacilli</taxon>
        <taxon>Bacillales</taxon>
        <taxon>Fictibacillaceae</taxon>
        <taxon>Fictibacillus</taxon>
    </lineage>
</organism>
<evidence type="ECO:0000256" key="2">
    <source>
        <dbReference type="ARBA" id="ARBA00004401"/>
    </source>
</evidence>
<evidence type="ECO:0000256" key="8">
    <source>
        <dbReference type="ARBA" id="ARBA00022801"/>
    </source>
</evidence>
<evidence type="ECO:0000256" key="7">
    <source>
        <dbReference type="ARBA" id="ARBA00022692"/>
    </source>
</evidence>
<dbReference type="GO" id="GO:0004252">
    <property type="term" value="F:serine-type endopeptidase activity"/>
    <property type="evidence" value="ECO:0007669"/>
    <property type="project" value="InterPro"/>
</dbReference>
<keyword evidence="8 11" id="KW-0378">Hydrolase</keyword>
<dbReference type="Pfam" id="PF10502">
    <property type="entry name" value="Peptidase_S26"/>
    <property type="match status" value="1"/>
</dbReference>
<dbReference type="SUPFAM" id="SSF51306">
    <property type="entry name" value="LexA/Signal peptidase"/>
    <property type="match status" value="1"/>
</dbReference>
<evidence type="ECO:0000313" key="13">
    <source>
        <dbReference type="EMBL" id="ANC76842.1"/>
    </source>
</evidence>
<evidence type="ECO:0000256" key="4">
    <source>
        <dbReference type="ARBA" id="ARBA00013208"/>
    </source>
</evidence>
<evidence type="ECO:0000256" key="5">
    <source>
        <dbReference type="ARBA" id="ARBA00022475"/>
    </source>
</evidence>
<protein>
    <recommendedName>
        <fullName evidence="4 11">Signal peptidase I</fullName>
        <ecNumber evidence="4 11">3.4.21.89</ecNumber>
    </recommendedName>
</protein>
<dbReference type="InterPro" id="IPR019533">
    <property type="entry name" value="Peptidase_S26"/>
</dbReference>
<dbReference type="AlphaFoldDB" id="A0A160IMY8"/>
<dbReference type="FunFam" id="2.10.109.10:FF:000008">
    <property type="entry name" value="Signal peptidase I"/>
    <property type="match status" value="1"/>
</dbReference>
<dbReference type="EC" id="3.4.21.89" evidence="4 11"/>
<keyword evidence="6 11" id="KW-0645">Protease</keyword>
<evidence type="ECO:0000256" key="1">
    <source>
        <dbReference type="ARBA" id="ARBA00000677"/>
    </source>
</evidence>
<dbReference type="EMBL" id="CP015378">
    <property type="protein sequence ID" value="ANC76842.1"/>
    <property type="molecule type" value="Genomic_DNA"/>
</dbReference>
<dbReference type="InterPro" id="IPR019757">
    <property type="entry name" value="Pept_S26A_signal_pept_1_Lys-AS"/>
</dbReference>
<dbReference type="NCBIfam" id="TIGR02227">
    <property type="entry name" value="sigpep_I_bact"/>
    <property type="match status" value="1"/>
</dbReference>
<dbReference type="PANTHER" id="PTHR43390">
    <property type="entry name" value="SIGNAL PEPTIDASE I"/>
    <property type="match status" value="1"/>
</dbReference>
<dbReference type="PROSITE" id="PS00501">
    <property type="entry name" value="SPASE_I_1"/>
    <property type="match status" value="1"/>
</dbReference>
<reference evidence="13 14" key="1">
    <citation type="submission" date="2016-04" db="EMBL/GenBank/DDBJ databases">
        <title>Complete genome sequence of Fictibacillus phosphorivorans G25-29, a strain toxic to nematodes.</title>
        <authorList>
            <person name="Zheng Z."/>
        </authorList>
    </citation>
    <scope>NUCLEOTIDE SEQUENCE [LARGE SCALE GENOMIC DNA]</scope>
    <source>
        <strain evidence="13 14">G25-29</strain>
    </source>
</reference>
<dbReference type="STRING" id="1221500.ABE65_008530"/>
<comment type="catalytic activity">
    <reaction evidence="1 11">
        <text>Cleavage of hydrophobic, N-terminal signal or leader sequences from secreted and periplasmic proteins.</text>
        <dbReference type="EC" id="3.4.21.89"/>
    </reaction>
</comment>
<sequence length="183" mass="20974">MARTKNETWEWIKALAAALLLAGIIRFFLFAPVVVDGQSMMPTLHNGDRLIVNKFSYVIGDPKRFDIVVFHATEEKDYIKRVIGLPGDTIEYKDDTLYVNGKQVKEEYLEAYKKQTKDGNFTYDFKLLEVTGKQKVPQGQLFVLGDNRRNSQDSRNIGTVDDDTILGKASFRFWPLKDIGFVK</sequence>
<keyword evidence="10" id="KW-0472">Membrane</keyword>
<evidence type="ECO:0000256" key="11">
    <source>
        <dbReference type="RuleBase" id="RU003993"/>
    </source>
</evidence>
<evidence type="ECO:0000256" key="6">
    <source>
        <dbReference type="ARBA" id="ARBA00022670"/>
    </source>
</evidence>
<dbReference type="OrthoDB" id="9802919at2"/>
<dbReference type="InterPro" id="IPR001849">
    <property type="entry name" value="PH_domain"/>
</dbReference>
<accession>A0A160IMY8</accession>
<proteinExistence type="inferred from homology"/>
<evidence type="ECO:0000256" key="3">
    <source>
        <dbReference type="ARBA" id="ARBA00009370"/>
    </source>
</evidence>
<dbReference type="GO" id="GO:0009003">
    <property type="term" value="F:signal peptidase activity"/>
    <property type="evidence" value="ECO:0007669"/>
    <property type="project" value="UniProtKB-EC"/>
</dbReference>
<keyword evidence="9" id="KW-1133">Transmembrane helix</keyword>
<dbReference type="KEGG" id="fpn:ABE65_008530"/>
<dbReference type="InterPro" id="IPR000223">
    <property type="entry name" value="Pept_S26A_signal_pept_1"/>
</dbReference>
<comment type="similarity">
    <text evidence="3 12">Belongs to the peptidase S26 family.</text>
</comment>
<evidence type="ECO:0000313" key="14">
    <source>
        <dbReference type="Proteomes" id="UP000076623"/>
    </source>
</evidence>
<dbReference type="RefSeq" id="WP_066393607.1">
    <property type="nucleotide sequence ID" value="NZ_CP015378.1"/>
</dbReference>
<evidence type="ECO:0000256" key="12">
    <source>
        <dbReference type="RuleBase" id="RU362042"/>
    </source>
</evidence>
<name>A0A160IMY8_9BACL</name>
<gene>
    <name evidence="13" type="ORF">ABE65_008530</name>
</gene>
<dbReference type="GO" id="GO:0005886">
    <property type="term" value="C:plasma membrane"/>
    <property type="evidence" value="ECO:0007669"/>
    <property type="project" value="UniProtKB-SubCell"/>
</dbReference>
<dbReference type="PROSITE" id="PS00760">
    <property type="entry name" value="SPASE_I_2"/>
    <property type="match status" value="1"/>
</dbReference>
<keyword evidence="7" id="KW-0812">Transmembrane</keyword>
<dbReference type="InterPro" id="IPR019756">
    <property type="entry name" value="Pept_S26A_signal_pept_1_Ser-AS"/>
</dbReference>
<keyword evidence="14" id="KW-1185">Reference proteome</keyword>
<dbReference type="PROSITE" id="PS50003">
    <property type="entry name" value="PH_DOMAIN"/>
    <property type="match status" value="1"/>
</dbReference>
<dbReference type="PROSITE" id="PS00761">
    <property type="entry name" value="SPASE_I_3"/>
    <property type="match status" value="1"/>
</dbReference>
<evidence type="ECO:0000256" key="10">
    <source>
        <dbReference type="ARBA" id="ARBA00023136"/>
    </source>
</evidence>
<dbReference type="InterPro" id="IPR036286">
    <property type="entry name" value="LexA/Signal_pep-like_sf"/>
</dbReference>
<dbReference type="Gene3D" id="2.10.109.10">
    <property type="entry name" value="Umud Fragment, subunit A"/>
    <property type="match status" value="1"/>
</dbReference>
<dbReference type="GO" id="GO:0006465">
    <property type="term" value="P:signal peptide processing"/>
    <property type="evidence" value="ECO:0007669"/>
    <property type="project" value="InterPro"/>
</dbReference>
<dbReference type="Proteomes" id="UP000076623">
    <property type="component" value="Chromosome"/>
</dbReference>
<dbReference type="PANTHER" id="PTHR43390:SF8">
    <property type="entry name" value="SIGNAL PEPTIDASE I"/>
    <property type="match status" value="1"/>
</dbReference>